<dbReference type="EMBL" id="CM047907">
    <property type="protein sequence ID" value="KAJ0084293.1"/>
    <property type="molecule type" value="Genomic_DNA"/>
</dbReference>
<protein>
    <submittedName>
        <fullName evidence="1">Uncharacterized protein</fullName>
    </submittedName>
</protein>
<name>A0ACC1AD49_9ROSI</name>
<evidence type="ECO:0000313" key="1">
    <source>
        <dbReference type="EMBL" id="KAJ0084293.1"/>
    </source>
</evidence>
<sequence length="62" mass="7127">MTDVLRSADGSDSHSSFLRKALSQWSKADGILFNTAEEIDKLGLTHFRRKFGREVWHIGLFF</sequence>
<reference evidence="2" key="1">
    <citation type="journal article" date="2023" name="G3 (Bethesda)">
        <title>Genome assembly and association tests identify interacting loci associated with vigor, precocity, and sex in interspecific pistachio rootstocks.</title>
        <authorList>
            <person name="Palmer W."/>
            <person name="Jacygrad E."/>
            <person name="Sagayaradj S."/>
            <person name="Cavanaugh K."/>
            <person name="Han R."/>
            <person name="Bertier L."/>
            <person name="Beede B."/>
            <person name="Kafkas S."/>
            <person name="Golino D."/>
            <person name="Preece J."/>
            <person name="Michelmore R."/>
        </authorList>
    </citation>
    <scope>NUCLEOTIDE SEQUENCE [LARGE SCALE GENOMIC DNA]</scope>
</reference>
<comment type="caution">
    <text evidence="1">The sequence shown here is derived from an EMBL/GenBank/DDBJ whole genome shotgun (WGS) entry which is preliminary data.</text>
</comment>
<gene>
    <name evidence="1" type="ORF">Patl1_29805</name>
</gene>
<accession>A0ACC1AD49</accession>
<proteinExistence type="predicted"/>
<evidence type="ECO:0000313" key="2">
    <source>
        <dbReference type="Proteomes" id="UP001164250"/>
    </source>
</evidence>
<keyword evidence="2" id="KW-1185">Reference proteome</keyword>
<dbReference type="Proteomes" id="UP001164250">
    <property type="component" value="Chromosome 11"/>
</dbReference>
<organism evidence="1 2">
    <name type="scientific">Pistacia atlantica</name>
    <dbReference type="NCBI Taxonomy" id="434234"/>
    <lineage>
        <taxon>Eukaryota</taxon>
        <taxon>Viridiplantae</taxon>
        <taxon>Streptophyta</taxon>
        <taxon>Embryophyta</taxon>
        <taxon>Tracheophyta</taxon>
        <taxon>Spermatophyta</taxon>
        <taxon>Magnoliopsida</taxon>
        <taxon>eudicotyledons</taxon>
        <taxon>Gunneridae</taxon>
        <taxon>Pentapetalae</taxon>
        <taxon>rosids</taxon>
        <taxon>malvids</taxon>
        <taxon>Sapindales</taxon>
        <taxon>Anacardiaceae</taxon>
        <taxon>Pistacia</taxon>
    </lineage>
</organism>